<evidence type="ECO:0000256" key="7">
    <source>
        <dbReference type="NCBIfam" id="TIGR01696"/>
    </source>
</evidence>
<dbReference type="Gene3D" id="3.30.70.1250">
    <property type="entry name" value="Phosphopentomutase"/>
    <property type="match status" value="1"/>
</dbReference>
<feature type="binding site" evidence="6">
    <location>
        <position position="290"/>
    </location>
    <ligand>
        <name>Mn(2+)</name>
        <dbReference type="ChEBI" id="CHEBI:29035"/>
        <label>2</label>
    </ligand>
</feature>
<dbReference type="UniPathway" id="UPA00087">
    <property type="reaction ID" value="UER00173"/>
</dbReference>
<dbReference type="GO" id="GO:0006015">
    <property type="term" value="P:5-phosphoribose 1-diphosphate biosynthetic process"/>
    <property type="evidence" value="ECO:0007669"/>
    <property type="project" value="UniProtKB-UniPathway"/>
</dbReference>
<sequence>MQRFDRIALIVLDSVGIGALPDAEQFGDEGVHTMGHIAEARGLNLPHLAGLGLSNIEPIPGIGPVDRPQAHYGKMAEVSAGKDTTTGHWELMGVHTSIPFKTYPEGFPDELIQAFEQRIGRKVLGNKPASGTAIIEELGEKHMESGDVIVYTSADSVFQIAAHEEIIPLEELYRICEVARELTMDERFAVVRVIARPFTGRPGSFVRTANRRDYSVKPPRPTVMNFLQQAGLDTIAIGKISDIYAGEGITRSVKTENNMDGVDKLSGVLKESWTGLAFINLVDFDSKYGHRRDPEGYGQALEDFDRRLPEIMELIRPSDLLIITADHGNDPTYTGTDHTREYVPLFVWGPSLAETGRSLGVRKTFSDVGATIADNFGVQMPEHGTSFLSELQYRS</sequence>
<dbReference type="GO" id="GO:0000287">
    <property type="term" value="F:magnesium ion binding"/>
    <property type="evidence" value="ECO:0007669"/>
    <property type="project" value="UniProtKB-UniRule"/>
</dbReference>
<proteinExistence type="inferred from homology"/>
<dbReference type="GO" id="GO:0008973">
    <property type="term" value="F:phosphopentomutase activity"/>
    <property type="evidence" value="ECO:0007669"/>
    <property type="project" value="UniProtKB-UniRule"/>
</dbReference>
<keyword evidence="10" id="KW-1185">Reference proteome</keyword>
<dbReference type="EC" id="5.4.2.7" evidence="6 7"/>
<dbReference type="SUPFAM" id="SSF143856">
    <property type="entry name" value="DeoB insert domain-like"/>
    <property type="match status" value="1"/>
</dbReference>
<dbReference type="Proteomes" id="UP000186795">
    <property type="component" value="Unassembled WGS sequence"/>
</dbReference>
<name>A0A1N7IN32_9BACL</name>
<evidence type="ECO:0000256" key="4">
    <source>
        <dbReference type="ARBA" id="ARBA00023211"/>
    </source>
</evidence>
<comment type="catalytic activity">
    <reaction evidence="6">
        <text>2-deoxy-alpha-D-ribose 1-phosphate = 2-deoxy-D-ribose 5-phosphate</text>
        <dbReference type="Rhea" id="RHEA:27658"/>
        <dbReference type="ChEBI" id="CHEBI:57259"/>
        <dbReference type="ChEBI" id="CHEBI:62877"/>
        <dbReference type="EC" id="5.4.2.7"/>
    </reaction>
</comment>
<dbReference type="InterPro" id="IPR006124">
    <property type="entry name" value="Metalloenzyme"/>
</dbReference>
<feature type="binding site" evidence="6">
    <location>
        <position position="326"/>
    </location>
    <ligand>
        <name>Mn(2+)</name>
        <dbReference type="ChEBI" id="CHEBI:29035"/>
        <label>1</label>
    </ligand>
</feature>
<comment type="pathway">
    <text evidence="6">Carbohydrate degradation; 2-deoxy-D-ribose 1-phosphate degradation; D-glyceraldehyde 3-phosphate and acetaldehyde from 2-deoxy-alpha-D-ribose 1-phosphate: step 1/2.</text>
</comment>
<keyword evidence="5 6" id="KW-0413">Isomerase</keyword>
<evidence type="ECO:0000256" key="3">
    <source>
        <dbReference type="ARBA" id="ARBA00022723"/>
    </source>
</evidence>
<evidence type="ECO:0000256" key="5">
    <source>
        <dbReference type="ARBA" id="ARBA00023235"/>
    </source>
</evidence>
<dbReference type="EMBL" id="FTOD01000001">
    <property type="protein sequence ID" value="SIS38498.1"/>
    <property type="molecule type" value="Genomic_DNA"/>
</dbReference>
<organism evidence="9 10">
    <name type="scientific">Kroppenstedtia eburnea</name>
    <dbReference type="NCBI Taxonomy" id="714067"/>
    <lineage>
        <taxon>Bacteria</taxon>
        <taxon>Bacillati</taxon>
        <taxon>Bacillota</taxon>
        <taxon>Bacilli</taxon>
        <taxon>Bacillales</taxon>
        <taxon>Thermoactinomycetaceae</taxon>
        <taxon>Kroppenstedtia</taxon>
    </lineage>
</organism>
<dbReference type="HAMAP" id="MF_00740">
    <property type="entry name" value="Phosphopentomut"/>
    <property type="match status" value="1"/>
</dbReference>
<dbReference type="NCBIfam" id="TIGR01696">
    <property type="entry name" value="deoB"/>
    <property type="match status" value="1"/>
</dbReference>
<gene>
    <name evidence="6" type="primary">deoB</name>
    <name evidence="9" type="ORF">SAMN05421790_101132</name>
</gene>
<dbReference type="GO" id="GO:0043094">
    <property type="term" value="P:metabolic compound salvage"/>
    <property type="evidence" value="ECO:0007669"/>
    <property type="project" value="UniProtKB-UniRule"/>
</dbReference>
<dbReference type="PANTHER" id="PTHR21110:SF0">
    <property type="entry name" value="PHOSPHOPENTOMUTASE"/>
    <property type="match status" value="1"/>
</dbReference>
<keyword evidence="2 6" id="KW-0963">Cytoplasm</keyword>
<dbReference type="PIRSF" id="PIRSF001491">
    <property type="entry name" value="Ppentomutase"/>
    <property type="match status" value="1"/>
</dbReference>
<dbReference type="InterPro" id="IPR024052">
    <property type="entry name" value="Phosphopentomutase_DeoB_cap_sf"/>
</dbReference>
<evidence type="ECO:0000313" key="10">
    <source>
        <dbReference type="Proteomes" id="UP000186795"/>
    </source>
</evidence>
<reference evidence="10" key="1">
    <citation type="submission" date="2017-01" db="EMBL/GenBank/DDBJ databases">
        <authorList>
            <person name="Varghese N."/>
            <person name="Submissions S."/>
        </authorList>
    </citation>
    <scope>NUCLEOTIDE SEQUENCE [LARGE SCALE GENOMIC DNA]</scope>
    <source>
        <strain evidence="10">DSM 45196</strain>
    </source>
</reference>
<feature type="binding site" evidence="6">
    <location>
        <position position="327"/>
    </location>
    <ligand>
        <name>Mn(2+)</name>
        <dbReference type="ChEBI" id="CHEBI:29035"/>
        <label>1</label>
    </ligand>
</feature>
<comment type="cofactor">
    <cofactor evidence="6">
        <name>Mn(2+)</name>
        <dbReference type="ChEBI" id="CHEBI:29035"/>
    </cofactor>
    <text evidence="6">Binds 2 manganese ions.</text>
</comment>
<dbReference type="InterPro" id="IPR010045">
    <property type="entry name" value="DeoB"/>
</dbReference>
<comment type="similarity">
    <text evidence="1 6">Belongs to the phosphopentomutase family.</text>
</comment>
<dbReference type="NCBIfam" id="NF003766">
    <property type="entry name" value="PRK05362.1"/>
    <property type="match status" value="1"/>
</dbReference>
<protein>
    <recommendedName>
        <fullName evidence="6 7">Phosphopentomutase</fullName>
        <ecNumber evidence="6 7">5.4.2.7</ecNumber>
    </recommendedName>
    <alternativeName>
        <fullName evidence="6">Phosphodeoxyribomutase</fullName>
    </alternativeName>
</protein>
<comment type="catalytic activity">
    <reaction evidence="6">
        <text>alpha-D-ribose 1-phosphate = D-ribose 5-phosphate</text>
        <dbReference type="Rhea" id="RHEA:18793"/>
        <dbReference type="ChEBI" id="CHEBI:57720"/>
        <dbReference type="ChEBI" id="CHEBI:78346"/>
        <dbReference type="EC" id="5.4.2.7"/>
    </reaction>
</comment>
<feature type="binding site" evidence="6">
    <location>
        <position position="13"/>
    </location>
    <ligand>
        <name>Mn(2+)</name>
        <dbReference type="ChEBI" id="CHEBI:29035"/>
        <label>1</label>
    </ligand>
</feature>
<feature type="domain" description="Metalloenzyme" evidence="8">
    <location>
        <begin position="6"/>
        <end position="379"/>
    </location>
</feature>
<dbReference type="GO" id="GO:0005829">
    <property type="term" value="C:cytosol"/>
    <property type="evidence" value="ECO:0007669"/>
    <property type="project" value="TreeGrafter"/>
</dbReference>
<evidence type="ECO:0000256" key="6">
    <source>
        <dbReference type="HAMAP-Rule" id="MF_00740"/>
    </source>
</evidence>
<dbReference type="GO" id="GO:0030145">
    <property type="term" value="F:manganese ion binding"/>
    <property type="evidence" value="ECO:0007669"/>
    <property type="project" value="UniProtKB-UniRule"/>
</dbReference>
<keyword evidence="3 6" id="KW-0479">Metal-binding</keyword>
<dbReference type="Pfam" id="PF01676">
    <property type="entry name" value="Metalloenzyme"/>
    <property type="match status" value="1"/>
</dbReference>
<dbReference type="InterPro" id="IPR017850">
    <property type="entry name" value="Alkaline_phosphatase_core_sf"/>
</dbReference>
<evidence type="ECO:0000259" key="8">
    <source>
        <dbReference type="Pfam" id="PF01676"/>
    </source>
</evidence>
<dbReference type="GO" id="GO:0009117">
    <property type="term" value="P:nucleotide metabolic process"/>
    <property type="evidence" value="ECO:0007669"/>
    <property type="project" value="UniProtKB-UniRule"/>
</dbReference>
<accession>A0A1N7IN32</accession>
<comment type="subcellular location">
    <subcellularLocation>
        <location evidence="6">Cytoplasm</location>
    </subcellularLocation>
</comment>
<comment type="function">
    <text evidence="6">Isomerase that catalyzes the conversion of deoxy-ribose 1-phosphate (dRib-1-P) and ribose 1-phosphate (Rib-1-P) to deoxy-ribose 5-phosphate (dRib-5-P) and ribose 5-phosphate (Rib-5-P), respectively.</text>
</comment>
<feature type="binding site" evidence="6">
    <location>
        <position position="285"/>
    </location>
    <ligand>
        <name>Mn(2+)</name>
        <dbReference type="ChEBI" id="CHEBI:29035"/>
        <label>2</label>
    </ligand>
</feature>
<dbReference type="FunFam" id="3.30.70.1250:FF:000001">
    <property type="entry name" value="Phosphopentomutase"/>
    <property type="match status" value="1"/>
</dbReference>
<evidence type="ECO:0000313" key="9">
    <source>
        <dbReference type="EMBL" id="SIS38498.1"/>
    </source>
</evidence>
<keyword evidence="4 6" id="KW-0464">Manganese</keyword>
<feature type="binding site" evidence="6">
    <location>
        <position position="338"/>
    </location>
    <ligand>
        <name>Mn(2+)</name>
        <dbReference type="ChEBI" id="CHEBI:29035"/>
        <label>2</label>
    </ligand>
</feature>
<evidence type="ECO:0000256" key="1">
    <source>
        <dbReference type="ARBA" id="ARBA00010373"/>
    </source>
</evidence>
<dbReference type="Gene3D" id="3.40.720.10">
    <property type="entry name" value="Alkaline Phosphatase, subunit A"/>
    <property type="match status" value="1"/>
</dbReference>
<evidence type="ECO:0000256" key="2">
    <source>
        <dbReference type="ARBA" id="ARBA00022490"/>
    </source>
</evidence>
<dbReference type="SUPFAM" id="SSF53649">
    <property type="entry name" value="Alkaline phosphatase-like"/>
    <property type="match status" value="1"/>
</dbReference>
<dbReference type="GO" id="GO:0006018">
    <property type="term" value="P:2-deoxyribose 1-phosphate catabolic process"/>
    <property type="evidence" value="ECO:0007669"/>
    <property type="project" value="UniProtKB-UniRule"/>
</dbReference>
<dbReference type="CDD" id="cd16009">
    <property type="entry name" value="PPM"/>
    <property type="match status" value="1"/>
</dbReference>
<dbReference type="PANTHER" id="PTHR21110">
    <property type="entry name" value="PHOSPHOPENTOMUTASE"/>
    <property type="match status" value="1"/>
</dbReference>
<dbReference type="AlphaFoldDB" id="A0A1N7IN32"/>